<dbReference type="InterPro" id="IPR020591">
    <property type="entry name" value="Chromosome_initiator_DnaA-like"/>
</dbReference>
<dbReference type="Proteomes" id="UP000198597">
    <property type="component" value="Unassembled WGS sequence"/>
</dbReference>
<dbReference type="InterPro" id="IPR003593">
    <property type="entry name" value="AAA+_ATPase"/>
</dbReference>
<keyword evidence="3" id="KW-1185">Reference proteome</keyword>
<dbReference type="SMART" id="SM00382">
    <property type="entry name" value="AAA"/>
    <property type="match status" value="1"/>
</dbReference>
<dbReference type="EMBL" id="FNJM01000017">
    <property type="protein sequence ID" value="SDP78665.1"/>
    <property type="molecule type" value="Genomic_DNA"/>
</dbReference>
<proteinExistence type="predicted"/>
<dbReference type="GO" id="GO:0006260">
    <property type="term" value="P:DNA replication"/>
    <property type="evidence" value="ECO:0007669"/>
    <property type="project" value="TreeGrafter"/>
</dbReference>
<name>A0A1H0VKE4_9CLOT</name>
<accession>A0A1H0VKE4</accession>
<dbReference type="SUPFAM" id="SSF52540">
    <property type="entry name" value="P-loop containing nucleoside triphosphate hydrolases"/>
    <property type="match status" value="1"/>
</dbReference>
<dbReference type="AlphaFoldDB" id="A0A1H0VKE4"/>
<dbReference type="GO" id="GO:0005524">
    <property type="term" value="F:ATP binding"/>
    <property type="evidence" value="ECO:0007669"/>
    <property type="project" value="InterPro"/>
</dbReference>
<reference evidence="2 3" key="1">
    <citation type="submission" date="2016-10" db="EMBL/GenBank/DDBJ databases">
        <authorList>
            <person name="de Groot N.N."/>
        </authorList>
    </citation>
    <scope>NUCLEOTIDE SEQUENCE [LARGE SCALE GENOMIC DNA]</scope>
    <source>
        <strain evidence="2 3">DSM 12272</strain>
    </source>
</reference>
<dbReference type="InterPro" id="IPR002611">
    <property type="entry name" value="IstB_ATP-bd"/>
</dbReference>
<evidence type="ECO:0000313" key="3">
    <source>
        <dbReference type="Proteomes" id="UP000198597"/>
    </source>
</evidence>
<dbReference type="STRING" id="94869.SAMN04488529_11728"/>
<evidence type="ECO:0000259" key="1">
    <source>
        <dbReference type="SMART" id="SM00382"/>
    </source>
</evidence>
<sequence length="241" mass="27889">MKEQRESFSKRCPLCDDTTWIEVRVDKRTCAYRCECYEKEMLNNNNGWKKAGLTLETSKLNFIAFEKWSAGATTMKDLATKYFLNFDSIKEDKKNSLILSGNSGCGKTHLIVAIANNLIRRKTNVVYMPYREIIMELKQNVMNGEIYNENMAKYKKAEVLLIDDLFKGQITPSDVNIMFEIINYRYMSNLPILISTEKTIDAIIEIDEALGSRIYEMVGDYKAEVLGSESNYRLKGREEKK</sequence>
<dbReference type="RefSeq" id="WP_175490901.1">
    <property type="nucleotide sequence ID" value="NZ_FNJM01000017.1"/>
</dbReference>
<protein>
    <submittedName>
        <fullName evidence="2">IstB-like ATP binding protein</fullName>
    </submittedName>
</protein>
<evidence type="ECO:0000313" key="2">
    <source>
        <dbReference type="EMBL" id="SDP78665.1"/>
    </source>
</evidence>
<dbReference type="Pfam" id="PF01695">
    <property type="entry name" value="IstB_IS21"/>
    <property type="match status" value="1"/>
</dbReference>
<dbReference type="PRINTS" id="PR00051">
    <property type="entry name" value="DNAA"/>
</dbReference>
<dbReference type="InterPro" id="IPR027417">
    <property type="entry name" value="P-loop_NTPase"/>
</dbReference>
<dbReference type="Gene3D" id="3.40.50.300">
    <property type="entry name" value="P-loop containing nucleotide triphosphate hydrolases"/>
    <property type="match status" value="1"/>
</dbReference>
<dbReference type="PANTHER" id="PTHR30050">
    <property type="entry name" value="CHROMOSOMAL REPLICATION INITIATOR PROTEIN DNAA"/>
    <property type="match status" value="1"/>
</dbReference>
<organism evidence="2 3">
    <name type="scientific">Clostridium gasigenes</name>
    <dbReference type="NCBI Taxonomy" id="94869"/>
    <lineage>
        <taxon>Bacteria</taxon>
        <taxon>Bacillati</taxon>
        <taxon>Bacillota</taxon>
        <taxon>Clostridia</taxon>
        <taxon>Eubacteriales</taxon>
        <taxon>Clostridiaceae</taxon>
        <taxon>Clostridium</taxon>
    </lineage>
</organism>
<dbReference type="PANTHER" id="PTHR30050:SF10">
    <property type="entry name" value="PHAGE-LIKE ELEMENT PBSX PROTEIN XKDC"/>
    <property type="match status" value="1"/>
</dbReference>
<feature type="domain" description="AAA+ ATPase" evidence="1">
    <location>
        <begin position="93"/>
        <end position="224"/>
    </location>
</feature>
<dbReference type="CDD" id="cd00009">
    <property type="entry name" value="AAA"/>
    <property type="match status" value="1"/>
</dbReference>
<gene>
    <name evidence="2" type="ORF">SAMN04488529_11728</name>
</gene>